<protein>
    <submittedName>
        <fullName evidence="1">Uncharacterized protein</fullName>
    </submittedName>
</protein>
<dbReference type="AlphaFoldDB" id="A0A1B7ML16"/>
<dbReference type="EMBL" id="KV448799">
    <property type="protein sequence ID" value="OAX33277.1"/>
    <property type="molecule type" value="Genomic_DNA"/>
</dbReference>
<name>A0A1B7ML16_9AGAM</name>
<sequence length="73" mass="8147">MDVPPAQASSSKETCTVRRANLSPPVLEALQMLKFSYKQDRLNFTEDLVADDVDYNISGHAPKKVTDEPHSSR</sequence>
<dbReference type="OrthoDB" id="3262464at2759"/>
<dbReference type="Proteomes" id="UP000092154">
    <property type="component" value="Unassembled WGS sequence"/>
</dbReference>
<keyword evidence="2" id="KW-1185">Reference proteome</keyword>
<gene>
    <name evidence="1" type="ORF">K503DRAFT_534637</name>
</gene>
<dbReference type="InParanoid" id="A0A1B7ML16"/>
<accession>A0A1B7ML16</accession>
<reference evidence="1 2" key="1">
    <citation type="submission" date="2016-06" db="EMBL/GenBank/DDBJ databases">
        <title>Comparative genomics of the ectomycorrhizal sister species Rhizopogon vinicolor and Rhizopogon vesiculosus (Basidiomycota: Boletales) reveals a divergence of the mating type B locus.</title>
        <authorList>
            <consortium name="DOE Joint Genome Institute"/>
            <person name="Mujic A.B."/>
            <person name="Kuo A."/>
            <person name="Tritt A."/>
            <person name="Lipzen A."/>
            <person name="Chen C."/>
            <person name="Johnson J."/>
            <person name="Sharma A."/>
            <person name="Barry K."/>
            <person name="Grigoriev I.V."/>
            <person name="Spatafora J.W."/>
        </authorList>
    </citation>
    <scope>NUCLEOTIDE SEQUENCE [LARGE SCALE GENOMIC DNA]</scope>
    <source>
        <strain evidence="1 2">AM-OR11-026</strain>
    </source>
</reference>
<evidence type="ECO:0000313" key="2">
    <source>
        <dbReference type="Proteomes" id="UP000092154"/>
    </source>
</evidence>
<proteinExistence type="predicted"/>
<organism evidence="1 2">
    <name type="scientific">Rhizopogon vinicolor AM-OR11-026</name>
    <dbReference type="NCBI Taxonomy" id="1314800"/>
    <lineage>
        <taxon>Eukaryota</taxon>
        <taxon>Fungi</taxon>
        <taxon>Dikarya</taxon>
        <taxon>Basidiomycota</taxon>
        <taxon>Agaricomycotina</taxon>
        <taxon>Agaricomycetes</taxon>
        <taxon>Agaricomycetidae</taxon>
        <taxon>Boletales</taxon>
        <taxon>Suillineae</taxon>
        <taxon>Rhizopogonaceae</taxon>
        <taxon>Rhizopogon</taxon>
    </lineage>
</organism>
<evidence type="ECO:0000313" key="1">
    <source>
        <dbReference type="EMBL" id="OAX33277.1"/>
    </source>
</evidence>